<feature type="domain" description="HipA-like C-terminal" evidence="4">
    <location>
        <begin position="183"/>
        <end position="391"/>
    </location>
</feature>
<name>A0A119HFK8_9BURK</name>
<reference evidence="6 7" key="1">
    <citation type="submission" date="2015-11" db="EMBL/GenBank/DDBJ databases">
        <title>Expanding the genomic diversity of Burkholderia species for the development of highly accurate diagnostics.</title>
        <authorList>
            <person name="Sahl J."/>
            <person name="Keim P."/>
            <person name="Wagner D."/>
        </authorList>
    </citation>
    <scope>NUCLEOTIDE SEQUENCE [LARGE SCALE GENOMIC DNA]</scope>
    <source>
        <strain evidence="6 7">MSMB2087WGS</strain>
    </source>
</reference>
<comment type="caution">
    <text evidence="6">The sequence shown here is derived from an EMBL/GenBank/DDBJ whole genome shotgun (WGS) entry which is preliminary data.</text>
</comment>
<dbReference type="InterPro" id="IPR017508">
    <property type="entry name" value="HipA_N1"/>
</dbReference>
<dbReference type="Pfam" id="PF07804">
    <property type="entry name" value="HipA_C"/>
    <property type="match status" value="1"/>
</dbReference>
<dbReference type="InterPro" id="IPR012893">
    <property type="entry name" value="HipA-like_C"/>
</dbReference>
<dbReference type="PANTHER" id="PTHR37419">
    <property type="entry name" value="SERINE/THREONINE-PROTEIN KINASE TOXIN HIPA"/>
    <property type="match status" value="1"/>
</dbReference>
<evidence type="ECO:0000256" key="1">
    <source>
        <dbReference type="ARBA" id="ARBA00010164"/>
    </source>
</evidence>
<feature type="domain" description="HipA N-terminal subdomain 1" evidence="5">
    <location>
        <begin position="22"/>
        <end position="98"/>
    </location>
</feature>
<dbReference type="Gene3D" id="1.10.1070.20">
    <property type="match status" value="1"/>
</dbReference>
<dbReference type="GO" id="GO:0004674">
    <property type="term" value="F:protein serine/threonine kinase activity"/>
    <property type="evidence" value="ECO:0007669"/>
    <property type="project" value="TreeGrafter"/>
</dbReference>
<evidence type="ECO:0000313" key="6">
    <source>
        <dbReference type="EMBL" id="KWA84092.1"/>
    </source>
</evidence>
<dbReference type="Pfam" id="PF13657">
    <property type="entry name" value="Couple_hipA"/>
    <property type="match status" value="1"/>
</dbReference>
<proteinExistence type="inferred from homology"/>
<dbReference type="InterPro" id="IPR052028">
    <property type="entry name" value="HipA_Ser/Thr_kinase"/>
</dbReference>
<keyword evidence="2" id="KW-0808">Transferase</keyword>
<dbReference type="PANTHER" id="PTHR37419:SF8">
    <property type="entry name" value="TOXIN YJJJ"/>
    <property type="match status" value="1"/>
</dbReference>
<dbReference type="GO" id="GO:0005829">
    <property type="term" value="C:cytosol"/>
    <property type="evidence" value="ECO:0007669"/>
    <property type="project" value="TreeGrafter"/>
</dbReference>
<dbReference type="EMBL" id="LPHD01000049">
    <property type="protein sequence ID" value="KWA84092.1"/>
    <property type="molecule type" value="Genomic_DNA"/>
</dbReference>
<evidence type="ECO:0000259" key="4">
    <source>
        <dbReference type="Pfam" id="PF07804"/>
    </source>
</evidence>
<dbReference type="RefSeq" id="WP_060192490.1">
    <property type="nucleotide sequence ID" value="NZ_LPHD01000049.1"/>
</dbReference>
<sequence>MAKAKRLTYEVHLDAPELGVSQRVGFLYRHETRSDVAASFEYDQAWLKSSQAFALDPRLELWRGEHHPPADAPAFGVFMDSAPDRWGRVLMERREAAAAAREERIMRTFQEVDFLLGVYDHTRMGGLRFCEPGGPFLDNSANAAPPVTDLKELAYISKRVEEPGVEKLPEYERWLAMLIAPGTSLGGARPKANFTDDDGRLWIAKFPAKDDRYDVGGWEYLMHVLAKRAGITVPDARLEYLSDAYGTFCSARFDRVDGGRRMYASAMTLLERQDGEAGASYLDLAEFISDHGARDHIDADLAQLFRRVLFNILVGNRDDHLRNHGFIREPSGWRLSPAFDINPNVAKQAHALAIDSKNAAPNVAVAMDLADLYRLTKSEAQAVLDEVKTAIAPWRTEAAKLKLSTAEVKRMESVIKA</sequence>
<gene>
    <name evidence="6" type="ORF">WL29_22260</name>
</gene>
<dbReference type="AlphaFoldDB" id="A0A119HFK8"/>
<evidence type="ECO:0000313" key="7">
    <source>
        <dbReference type="Proteomes" id="UP000060630"/>
    </source>
</evidence>
<evidence type="ECO:0008006" key="8">
    <source>
        <dbReference type="Google" id="ProtNLM"/>
    </source>
</evidence>
<protein>
    <recommendedName>
        <fullName evidence="8">Toxin HipA</fullName>
    </recommendedName>
</protein>
<keyword evidence="3" id="KW-0418">Kinase</keyword>
<evidence type="ECO:0000256" key="2">
    <source>
        <dbReference type="ARBA" id="ARBA00022679"/>
    </source>
</evidence>
<evidence type="ECO:0000256" key="3">
    <source>
        <dbReference type="ARBA" id="ARBA00022777"/>
    </source>
</evidence>
<evidence type="ECO:0000259" key="5">
    <source>
        <dbReference type="Pfam" id="PF13657"/>
    </source>
</evidence>
<accession>A0A119HFK8</accession>
<organism evidence="6 7">
    <name type="scientific">Burkholderia ubonensis</name>
    <dbReference type="NCBI Taxonomy" id="101571"/>
    <lineage>
        <taxon>Bacteria</taxon>
        <taxon>Pseudomonadati</taxon>
        <taxon>Pseudomonadota</taxon>
        <taxon>Betaproteobacteria</taxon>
        <taxon>Burkholderiales</taxon>
        <taxon>Burkholderiaceae</taxon>
        <taxon>Burkholderia</taxon>
        <taxon>Burkholderia cepacia complex</taxon>
    </lineage>
</organism>
<dbReference type="Proteomes" id="UP000060630">
    <property type="component" value="Unassembled WGS sequence"/>
</dbReference>
<comment type="similarity">
    <text evidence="1">Belongs to the HipA Ser/Thr kinase family.</text>
</comment>